<protein>
    <submittedName>
        <fullName evidence="1">Uncharacterized protein</fullName>
    </submittedName>
</protein>
<dbReference type="KEGG" id="tped:TPE_1635"/>
<dbReference type="STRING" id="1291379.TPE_1635"/>
<keyword evidence="2" id="KW-1185">Reference proteome</keyword>
<dbReference type="Proteomes" id="UP000015620">
    <property type="component" value="Chromosome"/>
</dbReference>
<organism evidence="1 2">
    <name type="scientific">Treponema pedis str. T A4</name>
    <dbReference type="NCBI Taxonomy" id="1291379"/>
    <lineage>
        <taxon>Bacteria</taxon>
        <taxon>Pseudomonadati</taxon>
        <taxon>Spirochaetota</taxon>
        <taxon>Spirochaetia</taxon>
        <taxon>Spirochaetales</taxon>
        <taxon>Treponemataceae</taxon>
        <taxon>Treponema</taxon>
    </lineage>
</organism>
<proteinExistence type="predicted"/>
<reference evidence="1 2" key="1">
    <citation type="journal article" date="2013" name="PLoS ONE">
        <title>Genome-Wide Relatedness of Treponema pedis, from Gingiva and Necrotic Skin Lesions of Pigs, with the Human Oral Pathogen Treponema denticola.</title>
        <authorList>
            <person name="Svartstrom O."/>
            <person name="Mushtaq M."/>
            <person name="Pringle M."/>
            <person name="Segerman B."/>
        </authorList>
    </citation>
    <scope>NUCLEOTIDE SEQUENCE [LARGE SCALE GENOMIC DNA]</scope>
    <source>
        <strain evidence="1">T A4</strain>
    </source>
</reference>
<evidence type="ECO:0000313" key="1">
    <source>
        <dbReference type="EMBL" id="AGT44117.1"/>
    </source>
</evidence>
<dbReference type="HOGENOM" id="CLU_2588681_0_0_12"/>
<evidence type="ECO:0000313" key="2">
    <source>
        <dbReference type="Proteomes" id="UP000015620"/>
    </source>
</evidence>
<accession>S5ZNH2</accession>
<sequence>MEFWSMEKMKRIILLLMIFLSLSSCTEKYHIIYDTISYDFKSIKSYEKLYQVYEKLGYTPAGTYYLQNFTFIHRQTIFSG</sequence>
<gene>
    <name evidence="1" type="ORF">TPE_1635</name>
</gene>
<dbReference type="PATRIC" id="fig|1291379.3.peg.1615"/>
<name>S5ZNH2_9SPIR</name>
<dbReference type="AlphaFoldDB" id="S5ZNH2"/>
<dbReference type="EMBL" id="CP004120">
    <property type="protein sequence ID" value="AGT44117.1"/>
    <property type="molecule type" value="Genomic_DNA"/>
</dbReference>